<dbReference type="AlphaFoldDB" id="A0A9N8X4N0"/>
<proteinExistence type="predicted"/>
<feature type="compositionally biased region" description="Pro residues" evidence="1">
    <location>
        <begin position="1"/>
        <end position="10"/>
    </location>
</feature>
<feature type="compositionally biased region" description="Polar residues" evidence="1">
    <location>
        <begin position="83"/>
        <end position="101"/>
    </location>
</feature>
<feature type="compositionally biased region" description="Pro residues" evidence="1">
    <location>
        <begin position="148"/>
        <end position="157"/>
    </location>
</feature>
<feature type="compositionally biased region" description="Low complexity" evidence="1">
    <location>
        <begin position="358"/>
        <end position="379"/>
    </location>
</feature>
<feature type="compositionally biased region" description="Low complexity" evidence="1">
    <location>
        <begin position="102"/>
        <end position="115"/>
    </location>
</feature>
<reference evidence="2" key="1">
    <citation type="submission" date="2021-04" db="EMBL/GenBank/DDBJ databases">
        <authorList>
            <person name="Vanwijnsberghe S."/>
        </authorList>
    </citation>
    <scope>NUCLEOTIDE SEQUENCE</scope>
    <source>
        <strain evidence="2">LMG 31841</strain>
    </source>
</reference>
<gene>
    <name evidence="2" type="ORF">LMG31841_05609</name>
</gene>
<feature type="region of interest" description="Disordered" evidence="1">
    <location>
        <begin position="79"/>
        <end position="162"/>
    </location>
</feature>
<name>A0A9N8X4N0_9BURK</name>
<feature type="compositionally biased region" description="Low complexity" evidence="1">
    <location>
        <begin position="124"/>
        <end position="136"/>
    </location>
</feature>
<evidence type="ECO:0000313" key="2">
    <source>
        <dbReference type="EMBL" id="CAG4926670.1"/>
    </source>
</evidence>
<accession>A0A9N8X4N0</accession>
<evidence type="ECO:0000256" key="1">
    <source>
        <dbReference type="SAM" id="MobiDB-lite"/>
    </source>
</evidence>
<protein>
    <submittedName>
        <fullName evidence="2">Uncharacterized protein</fullName>
    </submittedName>
</protein>
<comment type="caution">
    <text evidence="2">The sequence shown here is derived from an EMBL/GenBank/DDBJ whole genome shotgun (WGS) entry which is preliminary data.</text>
</comment>
<organism evidence="2 3">
    <name type="scientific">Paraburkholderia saeva</name>
    <dbReference type="NCBI Taxonomy" id="2777537"/>
    <lineage>
        <taxon>Bacteria</taxon>
        <taxon>Pseudomonadati</taxon>
        <taxon>Pseudomonadota</taxon>
        <taxon>Betaproteobacteria</taxon>
        <taxon>Burkholderiales</taxon>
        <taxon>Burkholderiaceae</taxon>
        <taxon>Paraburkholderia</taxon>
    </lineage>
</organism>
<feature type="compositionally biased region" description="Low complexity" evidence="1">
    <location>
        <begin position="306"/>
        <end position="343"/>
    </location>
</feature>
<feature type="region of interest" description="Disordered" evidence="1">
    <location>
        <begin position="1"/>
        <end position="30"/>
    </location>
</feature>
<evidence type="ECO:0000313" key="3">
    <source>
        <dbReference type="Proteomes" id="UP000789704"/>
    </source>
</evidence>
<dbReference type="EMBL" id="CAJQZC010000017">
    <property type="protein sequence ID" value="CAG4926670.1"/>
    <property type="molecule type" value="Genomic_DNA"/>
</dbReference>
<feature type="region of interest" description="Disordered" evidence="1">
    <location>
        <begin position="306"/>
        <end position="415"/>
    </location>
</feature>
<keyword evidence="3" id="KW-1185">Reference proteome</keyword>
<feature type="compositionally biased region" description="Pro residues" evidence="1">
    <location>
        <begin position="344"/>
        <end position="357"/>
    </location>
</feature>
<sequence>MSPDMAPPGMPADIAQPAGHAQPLMLPDTPIPPLDMPEPVWRSVGRWILSKGLVLTFFLFALGYAGYTLFSEHKSDTVADEPATSTTSGSIQPYQGPSTARPSQSVTSAAPVAPAIAPPPAAPATPAAPVAQAPSTRRQTAATSSAIPPIPTLPPLPGTGAAPTAPVVVTPAVPPLPVRTLTRHRDLPESLQAARAGLATNDLAGAQAALSEALAAQPDNADARLMQQDLLARLLKRDAFVRAANACVQDQLWSCVRHNASDALKVDASSSGAKALLERSIREAGWNAPALPTARGGAQATAPGAAVAAAAPPARAPRAPVTRRAPAAAAPAKVPAPATAMATPPAPAAPAMAPTPAPTVSALPAPASPAPAATPATDAGSVDARERAIRETGWSHPATGGAAAAAAAAAASSAH</sequence>
<dbReference type="Proteomes" id="UP000789704">
    <property type="component" value="Unassembled WGS sequence"/>
</dbReference>
<feature type="compositionally biased region" description="Low complexity" evidence="1">
    <location>
        <begin position="402"/>
        <end position="415"/>
    </location>
</feature>